<accession>A0A0F9LY77</accession>
<reference evidence="1" key="1">
    <citation type="journal article" date="2015" name="Nature">
        <title>Complex archaea that bridge the gap between prokaryotes and eukaryotes.</title>
        <authorList>
            <person name="Spang A."/>
            <person name="Saw J.H."/>
            <person name="Jorgensen S.L."/>
            <person name="Zaremba-Niedzwiedzka K."/>
            <person name="Martijn J."/>
            <person name="Lind A.E."/>
            <person name="van Eijk R."/>
            <person name="Schleper C."/>
            <person name="Guy L."/>
            <person name="Ettema T.J."/>
        </authorList>
    </citation>
    <scope>NUCLEOTIDE SEQUENCE</scope>
</reference>
<name>A0A0F9LY77_9ZZZZ</name>
<evidence type="ECO:0000313" key="1">
    <source>
        <dbReference type="EMBL" id="KKM92111.1"/>
    </source>
</evidence>
<sequence length="104" mass="12135">MSSDPQERARVRSRIGKLIMEFFAIVKNHEWIVKQTFHMQELLQFVEEGVSGKVAPDSPGRILRQLRQQRLLNYEVVSRRQSLYRVLPVERPAEQAELFGARAS</sequence>
<dbReference type="AlphaFoldDB" id="A0A0F9LY77"/>
<comment type="caution">
    <text evidence="1">The sequence shown here is derived from an EMBL/GenBank/DDBJ whole genome shotgun (WGS) entry which is preliminary data.</text>
</comment>
<proteinExistence type="predicted"/>
<dbReference type="EMBL" id="LAZR01006439">
    <property type="protein sequence ID" value="KKM92111.1"/>
    <property type="molecule type" value="Genomic_DNA"/>
</dbReference>
<gene>
    <name evidence="1" type="ORF">LCGC14_1221800</name>
</gene>
<organism evidence="1">
    <name type="scientific">marine sediment metagenome</name>
    <dbReference type="NCBI Taxonomy" id="412755"/>
    <lineage>
        <taxon>unclassified sequences</taxon>
        <taxon>metagenomes</taxon>
        <taxon>ecological metagenomes</taxon>
    </lineage>
</organism>
<protein>
    <submittedName>
        <fullName evidence="1">Uncharacterized protein</fullName>
    </submittedName>
</protein>